<name>A0ABM3IMZ6_ZIZJJ</name>
<dbReference type="InterPro" id="IPR021099">
    <property type="entry name" value="PORR_domain"/>
</dbReference>
<reference evidence="4" key="1">
    <citation type="submission" date="2025-08" db="UniProtKB">
        <authorList>
            <consortium name="RefSeq"/>
        </authorList>
    </citation>
    <scope>IDENTIFICATION</scope>
    <source>
        <tissue evidence="4">Seedling</tissue>
    </source>
</reference>
<proteinExistence type="predicted"/>
<gene>
    <name evidence="4" type="primary">LOC125423008</name>
</gene>
<accession>A0ABM3IMZ6</accession>
<evidence type="ECO:0000256" key="1">
    <source>
        <dbReference type="SAM" id="MobiDB-lite"/>
    </source>
</evidence>
<feature type="compositionally biased region" description="Basic and acidic residues" evidence="1">
    <location>
        <begin position="511"/>
        <end position="564"/>
    </location>
</feature>
<dbReference type="Proteomes" id="UP001652623">
    <property type="component" value="Chromosome 5"/>
</dbReference>
<feature type="compositionally biased region" description="Polar residues" evidence="1">
    <location>
        <begin position="565"/>
        <end position="577"/>
    </location>
</feature>
<protein>
    <submittedName>
        <fullName evidence="4">Protein WHAT'S THIS FACTOR 9, mitochondrial</fullName>
    </submittedName>
</protein>
<dbReference type="PANTHER" id="PTHR31476">
    <property type="entry name" value="PROTEIN WHAT'S THIS FACTOR 1 HOMOLOG, CHLOROPLASTIC"/>
    <property type="match status" value="1"/>
</dbReference>
<dbReference type="InterPro" id="IPR045040">
    <property type="entry name" value="PORR_fam"/>
</dbReference>
<dbReference type="RefSeq" id="XP_048331929.2">
    <property type="nucleotide sequence ID" value="XM_048475972.2"/>
</dbReference>
<organism evidence="3 4">
    <name type="scientific">Ziziphus jujuba</name>
    <name type="common">Chinese jujube</name>
    <name type="synonym">Ziziphus sativa</name>
    <dbReference type="NCBI Taxonomy" id="326968"/>
    <lineage>
        <taxon>Eukaryota</taxon>
        <taxon>Viridiplantae</taxon>
        <taxon>Streptophyta</taxon>
        <taxon>Embryophyta</taxon>
        <taxon>Tracheophyta</taxon>
        <taxon>Spermatophyta</taxon>
        <taxon>Magnoliopsida</taxon>
        <taxon>eudicotyledons</taxon>
        <taxon>Gunneridae</taxon>
        <taxon>Pentapetalae</taxon>
        <taxon>rosids</taxon>
        <taxon>fabids</taxon>
        <taxon>Rosales</taxon>
        <taxon>Rhamnaceae</taxon>
        <taxon>Paliureae</taxon>
        <taxon>Ziziphus</taxon>
    </lineage>
</organism>
<dbReference type="PANTHER" id="PTHR31476:SF16">
    <property type="entry name" value="F14O23.23 PROTEIN"/>
    <property type="match status" value="1"/>
</dbReference>
<evidence type="ECO:0000313" key="3">
    <source>
        <dbReference type="Proteomes" id="UP001652623"/>
    </source>
</evidence>
<feature type="compositionally biased region" description="Basic and acidic residues" evidence="1">
    <location>
        <begin position="443"/>
        <end position="460"/>
    </location>
</feature>
<feature type="compositionally biased region" description="Acidic residues" evidence="1">
    <location>
        <begin position="402"/>
        <end position="426"/>
    </location>
</feature>
<keyword evidence="3" id="KW-1185">Reference proteome</keyword>
<evidence type="ECO:0000259" key="2">
    <source>
        <dbReference type="Pfam" id="PF11955"/>
    </source>
</evidence>
<dbReference type="GeneID" id="125423008"/>
<sequence>MSPFHFIFRSSRHSQRQIHSHSYSYSATTTTTTTTTTKWVRDRGLDHAVEKEKHLKPIINIKNLIKSEPSKSLPISIITQNRHSLSIPTRPIDFIRRYPSVFEEFRPGGIGIHPHVRLTAGVLDLDSEEQLMYQSQTYKQQVADRLLKLLMLCRANKIPLSLLDTLKWDLGLPQDYERSIVPEFPDYFRIVGVKNSEDSRVLEVVCWNGELATSAIEKKTMKADSGYAKGMPIAFPVQFSGGLEIDKKVKKWIDEWQKLPYISPYENAAHLLPKSDESDKWAVAVLHEFLHILIPKKTEKDIILGFGECLGIRSRFKRALLTHPGIFYISSKIDTHTVVLKEGYKRGSLVESHPLMSMRNQYIHLMHSVKEDSNKIVSVPGGSGSAQKVKQQSGGSEGKSEGEEDDEEEEEVSLSDAEMEDEDENEKDYQKSVASGRGRRRREKDLNGEGHIRKTREKVSPRVSRRRGNQDKHDVGASTREVSGAETGDEDENEKGYRKGVASNRGRRGEKHLNGERHIRKPERVRSDGKYSRRTSERVSLRTSRRTENKDDHNVGASWREKSNGFKSSSQRSLAGA</sequence>
<feature type="region of interest" description="Disordered" evidence="1">
    <location>
        <begin position="375"/>
        <end position="577"/>
    </location>
</feature>
<evidence type="ECO:0000313" key="4">
    <source>
        <dbReference type="RefSeq" id="XP_048331929.2"/>
    </source>
</evidence>
<feature type="domain" description="PORR" evidence="2">
    <location>
        <begin position="40"/>
        <end position="369"/>
    </location>
</feature>
<dbReference type="Pfam" id="PF11955">
    <property type="entry name" value="PORR"/>
    <property type="match status" value="1"/>
</dbReference>